<feature type="region of interest" description="Disordered" evidence="1">
    <location>
        <begin position="46"/>
        <end position="118"/>
    </location>
</feature>
<organism evidence="2 3">
    <name type="scientific">Ceratodon purpureus</name>
    <name type="common">Fire moss</name>
    <name type="synonym">Dicranum purpureum</name>
    <dbReference type="NCBI Taxonomy" id="3225"/>
    <lineage>
        <taxon>Eukaryota</taxon>
        <taxon>Viridiplantae</taxon>
        <taxon>Streptophyta</taxon>
        <taxon>Embryophyta</taxon>
        <taxon>Bryophyta</taxon>
        <taxon>Bryophytina</taxon>
        <taxon>Bryopsida</taxon>
        <taxon>Dicranidae</taxon>
        <taxon>Pseudoditrichales</taxon>
        <taxon>Ditrichaceae</taxon>
        <taxon>Ceratodon</taxon>
    </lineage>
</organism>
<sequence>MQQEAADCKQKDAVEEAERARLEIAAKIDASIQELVAKKQALLGVVTNSPSSSRPREGNTKIEVPLPTQQQQGRIQHSVRSSSSCSAGALSLNPAKTEDVSLGTWEPVHNAPPCEINS</sequence>
<name>A0A8T0HTG8_CERPU</name>
<accession>A0A8T0HTG8</accession>
<evidence type="ECO:0000313" key="2">
    <source>
        <dbReference type="EMBL" id="KAG0574254.1"/>
    </source>
</evidence>
<comment type="caution">
    <text evidence="2">The sequence shown here is derived from an EMBL/GenBank/DDBJ whole genome shotgun (WGS) entry which is preliminary data.</text>
</comment>
<feature type="compositionally biased region" description="Low complexity" evidence="1">
    <location>
        <begin position="78"/>
        <end position="92"/>
    </location>
</feature>
<dbReference type="EMBL" id="CM026426">
    <property type="protein sequence ID" value="KAG0574254.1"/>
    <property type="molecule type" value="Genomic_DNA"/>
</dbReference>
<dbReference type="Proteomes" id="UP000822688">
    <property type="component" value="Chromosome V"/>
</dbReference>
<keyword evidence="3" id="KW-1185">Reference proteome</keyword>
<evidence type="ECO:0000256" key="1">
    <source>
        <dbReference type="SAM" id="MobiDB-lite"/>
    </source>
</evidence>
<evidence type="ECO:0000313" key="3">
    <source>
        <dbReference type="Proteomes" id="UP000822688"/>
    </source>
</evidence>
<protein>
    <submittedName>
        <fullName evidence="2">Uncharacterized protein</fullName>
    </submittedName>
</protein>
<dbReference type="AlphaFoldDB" id="A0A8T0HTG8"/>
<gene>
    <name evidence="2" type="ORF">KC19_VG247600</name>
</gene>
<proteinExistence type="predicted"/>
<reference evidence="2" key="1">
    <citation type="submission" date="2020-06" db="EMBL/GenBank/DDBJ databases">
        <title>WGS assembly of Ceratodon purpureus strain R40.</title>
        <authorList>
            <person name="Carey S.B."/>
            <person name="Jenkins J."/>
            <person name="Shu S."/>
            <person name="Lovell J.T."/>
            <person name="Sreedasyam A."/>
            <person name="Maumus F."/>
            <person name="Tiley G.P."/>
            <person name="Fernandez-Pozo N."/>
            <person name="Barry K."/>
            <person name="Chen C."/>
            <person name="Wang M."/>
            <person name="Lipzen A."/>
            <person name="Daum C."/>
            <person name="Saski C.A."/>
            <person name="Payton A.C."/>
            <person name="Mcbreen J.C."/>
            <person name="Conrad R.E."/>
            <person name="Kollar L.M."/>
            <person name="Olsson S."/>
            <person name="Huttunen S."/>
            <person name="Landis J.B."/>
            <person name="Wickett N.J."/>
            <person name="Johnson M.G."/>
            <person name="Rensing S.A."/>
            <person name="Grimwood J."/>
            <person name="Schmutz J."/>
            <person name="Mcdaniel S.F."/>
        </authorList>
    </citation>
    <scope>NUCLEOTIDE SEQUENCE</scope>
    <source>
        <strain evidence="2">R40</strain>
    </source>
</reference>